<reference evidence="4" key="1">
    <citation type="journal article" date="2014" name="Int. J. Syst. Evol. Microbiol.">
        <title>Complete genome sequence of Corynebacterium casei LMG S-19264T (=DSM 44701T), isolated from a smear-ripened cheese.</title>
        <authorList>
            <consortium name="US DOE Joint Genome Institute (JGI-PGF)"/>
            <person name="Walter F."/>
            <person name="Albersmeier A."/>
            <person name="Kalinowski J."/>
            <person name="Ruckert C."/>
        </authorList>
    </citation>
    <scope>NUCLEOTIDE SEQUENCE</scope>
    <source>
        <strain evidence="4">JCM 31740</strain>
    </source>
</reference>
<evidence type="ECO:0000259" key="1">
    <source>
        <dbReference type="Pfam" id="PF05161"/>
    </source>
</evidence>
<sequence>MLMEERLWSTLPKLQKAADPYQALSRLVKVKDGILEVMGNEHRLGRTKVISVGKAAYPMARWALDYVKPESCLAVIPSGVDVSLDRARVIHGSHPNPDELSLRAGEEVMKEVASGDYDTLLFMISGGASAMIEVPLIELSELREVNRVLVTSGLSITEINSVRKHLSKIKGGKLAKLSKGKIVNLVVSDVPGNDLSTIGSGPTVPDDSTFLDALKVAERVGIQGRALEVLRRGVNGELEETPKKLDTVSYLVLDNMTVLKEIAPLFQNPLILTSELQGEVSEVSKVIASIFKSCLSYGMPLSRPFSLILGGEPEVTVRGEGGIGGRNSELSLHLLKLLKRYSFALLAYATDGIDGNSEFAGAILSSSLVIDHIDEYINNHDTYTPLAKAGVVIKTGYTHTNVNNVYVLTTA</sequence>
<evidence type="ECO:0000313" key="4">
    <source>
        <dbReference type="EMBL" id="GGU02395.1"/>
    </source>
</evidence>
<feature type="domain" description="MOFRL-associated" evidence="2">
    <location>
        <begin position="16"/>
        <end position="225"/>
    </location>
</feature>
<organism evidence="3 5">
    <name type="scientific">Sulfodiicoccus acidiphilus</name>
    <dbReference type="NCBI Taxonomy" id="1670455"/>
    <lineage>
        <taxon>Archaea</taxon>
        <taxon>Thermoproteota</taxon>
        <taxon>Thermoprotei</taxon>
        <taxon>Sulfolobales</taxon>
        <taxon>Sulfolobaceae</taxon>
        <taxon>Sulfodiicoccus</taxon>
    </lineage>
</organism>
<dbReference type="NCBIfam" id="NF041176">
    <property type="entry name" value="GlyK_Thmprot"/>
    <property type="match status" value="1"/>
</dbReference>
<keyword evidence="3" id="KW-0808">Transferase</keyword>
<evidence type="ECO:0000259" key="2">
    <source>
        <dbReference type="Pfam" id="PF13660"/>
    </source>
</evidence>
<reference evidence="3" key="3">
    <citation type="journal article" date="2019" name="BMC Res. Notes">
        <title>Complete genome sequence of the Sulfodiicoccus acidiphilus strain HS-1T, the first crenarchaeon that lacks polB3, isolated from an acidic hot spring in Ohwaku-dani, Hakone, Japan.</title>
        <authorList>
            <person name="Sakai H.D."/>
            <person name="Kurosawa N."/>
        </authorList>
    </citation>
    <scope>NUCLEOTIDE SEQUENCE</scope>
    <source>
        <strain evidence="3">HS-1</strain>
    </source>
</reference>
<dbReference type="InterPro" id="IPR038614">
    <property type="entry name" value="GK_N_sf"/>
</dbReference>
<dbReference type="EMBL" id="BMQS01000022">
    <property type="protein sequence ID" value="GGU02395.1"/>
    <property type="molecule type" value="Genomic_DNA"/>
</dbReference>
<dbReference type="EMBL" id="AP018553">
    <property type="protein sequence ID" value="BBD71841.1"/>
    <property type="molecule type" value="Genomic_DNA"/>
</dbReference>
<dbReference type="Proteomes" id="UP000616143">
    <property type="component" value="Unassembled WGS sequence"/>
</dbReference>
<gene>
    <name evidence="4" type="ORF">GCM10007116_19310</name>
    <name evidence="3" type="ORF">HS1genome_0230</name>
</gene>
<feature type="domain" description="MOFRL" evidence="1">
    <location>
        <begin position="307"/>
        <end position="404"/>
    </location>
</feature>
<dbReference type="AlphaFoldDB" id="A0A348B0Y9"/>
<dbReference type="SUPFAM" id="SSF82544">
    <property type="entry name" value="GckA/TtuD-like"/>
    <property type="match status" value="1"/>
</dbReference>
<dbReference type="InterPro" id="IPR025286">
    <property type="entry name" value="MOFRL_assoc_dom"/>
</dbReference>
<dbReference type="GO" id="GO:0008887">
    <property type="term" value="F:glycerate kinase activity"/>
    <property type="evidence" value="ECO:0007669"/>
    <property type="project" value="InterPro"/>
</dbReference>
<name>A0A348B0Y9_9CREN</name>
<protein>
    <submittedName>
        <fullName evidence="3">Glycerate kinase</fullName>
    </submittedName>
</protein>
<dbReference type="GO" id="GO:0005737">
    <property type="term" value="C:cytoplasm"/>
    <property type="evidence" value="ECO:0007669"/>
    <property type="project" value="TreeGrafter"/>
</dbReference>
<dbReference type="KEGG" id="sacd:HS1genome_0230"/>
<dbReference type="InterPro" id="IPR039760">
    <property type="entry name" value="MOFRL_protein"/>
</dbReference>
<dbReference type="Proteomes" id="UP000276741">
    <property type="component" value="Chromosome"/>
</dbReference>
<dbReference type="InterPro" id="IPR037035">
    <property type="entry name" value="GK-like_C_sf"/>
</dbReference>
<dbReference type="InterPro" id="IPR053656">
    <property type="entry name" value="Glycerate_kinase-1"/>
</dbReference>
<dbReference type="Gene3D" id="3.40.50.10180">
    <property type="entry name" value="Glycerate kinase, MOFRL-like N-terminal domain"/>
    <property type="match status" value="1"/>
</dbReference>
<dbReference type="Pfam" id="PF13660">
    <property type="entry name" value="DUF4147"/>
    <property type="match status" value="1"/>
</dbReference>
<reference evidence="4" key="4">
    <citation type="submission" date="2020-09" db="EMBL/GenBank/DDBJ databases">
        <authorList>
            <person name="Sun Q."/>
            <person name="Ohkuma M."/>
        </authorList>
    </citation>
    <scope>NUCLEOTIDE SEQUENCE</scope>
    <source>
        <strain evidence="4">JCM 31740</strain>
    </source>
</reference>
<dbReference type="PANTHER" id="PTHR12227:SF0">
    <property type="entry name" value="GLYCERATE KINASE"/>
    <property type="match status" value="1"/>
</dbReference>
<reference evidence="5" key="2">
    <citation type="submission" date="2018-04" db="EMBL/GenBank/DDBJ databases">
        <title>Complete genome sequence of Sulfodiicoccus acidiphilus strain HS-1.</title>
        <authorList>
            <person name="Sakai H.D."/>
            <person name="Kurosawa N."/>
        </authorList>
    </citation>
    <scope>NUCLEOTIDE SEQUENCE [LARGE SCALE GENOMIC DNA]</scope>
    <source>
        <strain evidence="5">HS-1</strain>
    </source>
</reference>
<dbReference type="Pfam" id="PF05161">
    <property type="entry name" value="MOFRL"/>
    <property type="match status" value="1"/>
</dbReference>
<dbReference type="Gene3D" id="3.40.1480.10">
    <property type="entry name" value="MOFRL domain"/>
    <property type="match status" value="1"/>
</dbReference>
<dbReference type="PANTHER" id="PTHR12227">
    <property type="entry name" value="GLYCERATE KINASE"/>
    <property type="match status" value="1"/>
</dbReference>
<keyword evidence="3" id="KW-0418">Kinase</keyword>
<dbReference type="InterPro" id="IPR007835">
    <property type="entry name" value="MOFRL"/>
</dbReference>
<evidence type="ECO:0000313" key="3">
    <source>
        <dbReference type="EMBL" id="BBD71841.1"/>
    </source>
</evidence>
<accession>A0A348B0Y9</accession>
<keyword evidence="5" id="KW-1185">Reference proteome</keyword>
<evidence type="ECO:0000313" key="5">
    <source>
        <dbReference type="Proteomes" id="UP000276741"/>
    </source>
</evidence>
<proteinExistence type="predicted"/>